<name>A0AAW1I518_SAPOF</name>
<dbReference type="Proteomes" id="UP001443914">
    <property type="component" value="Unassembled WGS sequence"/>
</dbReference>
<dbReference type="PROSITE" id="PS51005">
    <property type="entry name" value="NAC"/>
    <property type="match status" value="1"/>
</dbReference>
<feature type="domain" description="NAC" evidence="5">
    <location>
        <begin position="14"/>
        <end position="160"/>
    </location>
</feature>
<evidence type="ECO:0000259" key="5">
    <source>
        <dbReference type="PROSITE" id="PS51005"/>
    </source>
</evidence>
<evidence type="ECO:0000256" key="4">
    <source>
        <dbReference type="ARBA" id="ARBA00023242"/>
    </source>
</evidence>
<dbReference type="InterPro" id="IPR036093">
    <property type="entry name" value="NAC_dom_sf"/>
</dbReference>
<dbReference type="AlphaFoldDB" id="A0AAW1I518"/>
<dbReference type="SUPFAM" id="SSF101941">
    <property type="entry name" value="NAC domain"/>
    <property type="match status" value="1"/>
</dbReference>
<keyword evidence="1" id="KW-0805">Transcription regulation</keyword>
<dbReference type="EMBL" id="JBDFQZ010000010">
    <property type="protein sequence ID" value="KAK9684324.1"/>
    <property type="molecule type" value="Genomic_DNA"/>
</dbReference>
<accession>A0AAW1I518</accession>
<reference evidence="6" key="1">
    <citation type="submission" date="2024-03" db="EMBL/GenBank/DDBJ databases">
        <title>WGS assembly of Saponaria officinalis var. Norfolk2.</title>
        <authorList>
            <person name="Jenkins J."/>
            <person name="Shu S."/>
            <person name="Grimwood J."/>
            <person name="Barry K."/>
            <person name="Goodstein D."/>
            <person name="Schmutz J."/>
            <person name="Leebens-Mack J."/>
            <person name="Osbourn A."/>
        </authorList>
    </citation>
    <scope>NUCLEOTIDE SEQUENCE [LARGE SCALE GENOMIC DNA]</scope>
    <source>
        <strain evidence="6">JIC</strain>
    </source>
</reference>
<dbReference type="PANTHER" id="PTHR31719">
    <property type="entry name" value="NAC TRANSCRIPTION FACTOR 56"/>
    <property type="match status" value="1"/>
</dbReference>
<dbReference type="Pfam" id="PF02365">
    <property type="entry name" value="NAM"/>
    <property type="match status" value="1"/>
</dbReference>
<gene>
    <name evidence="6" type="ORF">RND81_10G202400</name>
</gene>
<dbReference type="InterPro" id="IPR003441">
    <property type="entry name" value="NAC-dom"/>
</dbReference>
<protein>
    <recommendedName>
        <fullName evidence="5">NAC domain-containing protein</fullName>
    </recommendedName>
</protein>
<keyword evidence="2" id="KW-0238">DNA-binding</keyword>
<evidence type="ECO:0000313" key="6">
    <source>
        <dbReference type="EMBL" id="KAK9684324.1"/>
    </source>
</evidence>
<sequence>MERPNYVGNNLTILPPGLRFHPTDEEILFEYLRCKVFSLPLPASVIPEVDFLKFDPWDLPGNVEEIRYYFYKKKTKNRKQKRVTRCGYWKSSGSTKQISPPTTYNLGMFTQGFKKSFVFCHGKPTNGRRTHWFMHEYSLHFHNCENFNEEEWVICKVFMKQRTEEVYDSSLLEEQCSDNNYTYSMNNVGPSTYNNCPSPTSSSNSIYI</sequence>
<keyword evidence="4" id="KW-0539">Nucleus</keyword>
<dbReference type="PANTHER" id="PTHR31719:SF130">
    <property type="entry name" value="NAC DOMAIN-CONTAINING PROTEIN 18"/>
    <property type="match status" value="1"/>
</dbReference>
<evidence type="ECO:0000256" key="1">
    <source>
        <dbReference type="ARBA" id="ARBA00023015"/>
    </source>
</evidence>
<keyword evidence="3" id="KW-0804">Transcription</keyword>
<evidence type="ECO:0000256" key="3">
    <source>
        <dbReference type="ARBA" id="ARBA00023163"/>
    </source>
</evidence>
<comment type="caution">
    <text evidence="6">The sequence shown here is derived from an EMBL/GenBank/DDBJ whole genome shotgun (WGS) entry which is preliminary data.</text>
</comment>
<evidence type="ECO:0000256" key="2">
    <source>
        <dbReference type="ARBA" id="ARBA00023125"/>
    </source>
</evidence>
<proteinExistence type="predicted"/>
<dbReference type="GO" id="GO:0006355">
    <property type="term" value="P:regulation of DNA-templated transcription"/>
    <property type="evidence" value="ECO:0007669"/>
    <property type="project" value="InterPro"/>
</dbReference>
<dbReference type="Gene3D" id="2.170.150.80">
    <property type="entry name" value="NAC domain"/>
    <property type="match status" value="1"/>
</dbReference>
<evidence type="ECO:0000313" key="7">
    <source>
        <dbReference type="Proteomes" id="UP001443914"/>
    </source>
</evidence>
<keyword evidence="7" id="KW-1185">Reference proteome</keyword>
<organism evidence="6 7">
    <name type="scientific">Saponaria officinalis</name>
    <name type="common">Common soapwort</name>
    <name type="synonym">Lychnis saponaria</name>
    <dbReference type="NCBI Taxonomy" id="3572"/>
    <lineage>
        <taxon>Eukaryota</taxon>
        <taxon>Viridiplantae</taxon>
        <taxon>Streptophyta</taxon>
        <taxon>Embryophyta</taxon>
        <taxon>Tracheophyta</taxon>
        <taxon>Spermatophyta</taxon>
        <taxon>Magnoliopsida</taxon>
        <taxon>eudicotyledons</taxon>
        <taxon>Gunneridae</taxon>
        <taxon>Pentapetalae</taxon>
        <taxon>Caryophyllales</taxon>
        <taxon>Caryophyllaceae</taxon>
        <taxon>Caryophylleae</taxon>
        <taxon>Saponaria</taxon>
    </lineage>
</organism>
<dbReference type="GO" id="GO:0003677">
    <property type="term" value="F:DNA binding"/>
    <property type="evidence" value="ECO:0007669"/>
    <property type="project" value="UniProtKB-KW"/>
</dbReference>